<dbReference type="AlphaFoldDB" id="A0A180G3M0"/>
<dbReference type="OrthoDB" id="10661157at2759"/>
<reference evidence="1" key="1">
    <citation type="submission" date="2009-11" db="EMBL/GenBank/DDBJ databases">
        <authorList>
            <consortium name="The Broad Institute Genome Sequencing Platform"/>
            <person name="Ward D."/>
            <person name="Feldgarden M."/>
            <person name="Earl A."/>
            <person name="Young S.K."/>
            <person name="Zeng Q."/>
            <person name="Koehrsen M."/>
            <person name="Alvarado L."/>
            <person name="Berlin A."/>
            <person name="Bochicchio J."/>
            <person name="Borenstein D."/>
            <person name="Chapman S.B."/>
            <person name="Chen Z."/>
            <person name="Engels R."/>
            <person name="Freedman E."/>
            <person name="Gellesch M."/>
            <person name="Goldberg J."/>
            <person name="Griggs A."/>
            <person name="Gujja S."/>
            <person name="Heilman E."/>
            <person name="Heiman D."/>
            <person name="Hepburn T."/>
            <person name="Howarth C."/>
            <person name="Jen D."/>
            <person name="Larson L."/>
            <person name="Lewis B."/>
            <person name="Mehta T."/>
            <person name="Park D."/>
            <person name="Pearson M."/>
            <person name="Roberts A."/>
            <person name="Saif S."/>
            <person name="Shea T."/>
            <person name="Shenoy N."/>
            <person name="Sisk P."/>
            <person name="Stolte C."/>
            <person name="Sykes S."/>
            <person name="Thomson T."/>
            <person name="Walk T."/>
            <person name="White J."/>
            <person name="Yandava C."/>
            <person name="Izard J."/>
            <person name="Baranova O.V."/>
            <person name="Blanton J.M."/>
            <person name="Tanner A.C."/>
            <person name="Dewhirst F.E."/>
            <person name="Haas B."/>
            <person name="Nusbaum C."/>
            <person name="Birren B."/>
        </authorList>
    </citation>
    <scope>NUCLEOTIDE SEQUENCE [LARGE SCALE GENOMIC DNA]</scope>
    <source>
        <strain evidence="1">1-1 BBBD Race 1</strain>
    </source>
</reference>
<reference evidence="2" key="4">
    <citation type="submission" date="2025-05" db="UniProtKB">
        <authorList>
            <consortium name="EnsemblFungi"/>
        </authorList>
    </citation>
    <scope>IDENTIFICATION</scope>
    <source>
        <strain evidence="2">isolate 1-1 / race 1 (BBBD)</strain>
    </source>
</reference>
<reference evidence="1" key="2">
    <citation type="submission" date="2016-05" db="EMBL/GenBank/DDBJ databases">
        <title>Comparative analysis highlights variable genome content of wheat rusts and divergence of the mating loci.</title>
        <authorList>
            <person name="Cuomo C.A."/>
            <person name="Bakkeren G."/>
            <person name="Szabo L."/>
            <person name="Khalil H."/>
            <person name="Joly D."/>
            <person name="Goldberg J."/>
            <person name="Young S."/>
            <person name="Zeng Q."/>
            <person name="Fellers J."/>
        </authorList>
    </citation>
    <scope>NUCLEOTIDE SEQUENCE [LARGE SCALE GENOMIC DNA]</scope>
    <source>
        <strain evidence="1">1-1 BBBD Race 1</strain>
    </source>
</reference>
<proteinExistence type="predicted"/>
<gene>
    <name evidence="1" type="ORF">PTTG_29500</name>
</gene>
<reference evidence="2 3" key="3">
    <citation type="journal article" date="2017" name="G3 (Bethesda)">
        <title>Comparative analysis highlights variable genome content of wheat rusts and divergence of the mating loci.</title>
        <authorList>
            <person name="Cuomo C.A."/>
            <person name="Bakkeren G."/>
            <person name="Khalil H.B."/>
            <person name="Panwar V."/>
            <person name="Joly D."/>
            <person name="Linning R."/>
            <person name="Sakthikumar S."/>
            <person name="Song X."/>
            <person name="Adiconis X."/>
            <person name="Fan L."/>
            <person name="Goldberg J.M."/>
            <person name="Levin J.Z."/>
            <person name="Young S."/>
            <person name="Zeng Q."/>
            <person name="Anikster Y."/>
            <person name="Bruce M."/>
            <person name="Wang M."/>
            <person name="Yin C."/>
            <person name="McCallum B."/>
            <person name="Szabo L.J."/>
            <person name="Hulbert S."/>
            <person name="Chen X."/>
            <person name="Fellers J.P."/>
        </authorList>
    </citation>
    <scope>NUCLEOTIDE SEQUENCE</scope>
    <source>
        <strain evidence="2">isolate 1-1 / race 1 (BBBD)</strain>
        <strain evidence="3">Isolate 1-1 / race 1 (BBBD)</strain>
    </source>
</reference>
<dbReference type="Proteomes" id="UP000005240">
    <property type="component" value="Unassembled WGS sequence"/>
</dbReference>
<dbReference type="EMBL" id="ADAS02000487">
    <property type="protein sequence ID" value="OAV87286.1"/>
    <property type="molecule type" value="Genomic_DNA"/>
</dbReference>
<dbReference type="VEuPathDB" id="FungiDB:PTTG_29500"/>
<keyword evidence="3" id="KW-1185">Reference proteome</keyword>
<protein>
    <submittedName>
        <fullName evidence="1 2">Uncharacterized protein</fullName>
    </submittedName>
</protein>
<name>A0A180G3M0_PUCT1</name>
<evidence type="ECO:0000313" key="3">
    <source>
        <dbReference type="Proteomes" id="UP000005240"/>
    </source>
</evidence>
<accession>A0A180G3M0</accession>
<dbReference type="EnsemblFungi" id="PTTG_29500-t43_1">
    <property type="protein sequence ID" value="PTTG_29500-t43_1-p1"/>
    <property type="gene ID" value="PTTG_29500"/>
</dbReference>
<organism evidence="1">
    <name type="scientific">Puccinia triticina (isolate 1-1 / race 1 (BBBD))</name>
    <name type="common">Brown leaf rust fungus</name>
    <dbReference type="NCBI Taxonomy" id="630390"/>
    <lineage>
        <taxon>Eukaryota</taxon>
        <taxon>Fungi</taxon>
        <taxon>Dikarya</taxon>
        <taxon>Basidiomycota</taxon>
        <taxon>Pucciniomycotina</taxon>
        <taxon>Pucciniomycetes</taxon>
        <taxon>Pucciniales</taxon>
        <taxon>Pucciniaceae</taxon>
        <taxon>Puccinia</taxon>
    </lineage>
</organism>
<sequence length="227" mass="25355">MFLFYSLEGNLFACYISKLRGCLTIIPTHYSSHSVPEGSTFSSIAPSLAEFGKDLVIGETYVINGHASEDTDGHFVWEFNPLIASSRIPVVCPYILNRIVVTGRGPIRNVIEHTNGVPEVIVVHEIVVFIRFEGADIGTVVRVFVRPDDAPCEVVGTFIPGSYVHFRGYLCCTEKVEDTIDVEGREHKPSRRQTPMTVTRDANVEELITLSPNLARREFELLTINRS</sequence>
<evidence type="ECO:0000313" key="1">
    <source>
        <dbReference type="EMBL" id="OAV87286.1"/>
    </source>
</evidence>
<evidence type="ECO:0000313" key="2">
    <source>
        <dbReference type="EnsemblFungi" id="PTTG_29500-t43_1-p1"/>
    </source>
</evidence>